<gene>
    <name evidence="2" type="ORF">V6N11_059347</name>
</gene>
<protein>
    <submittedName>
        <fullName evidence="2">Uncharacterized protein</fullName>
    </submittedName>
</protein>
<accession>A0ABR2U776</accession>
<keyword evidence="3" id="KW-1185">Reference proteome</keyword>
<feature type="region of interest" description="Disordered" evidence="1">
    <location>
        <begin position="1"/>
        <end position="53"/>
    </location>
</feature>
<reference evidence="2 3" key="1">
    <citation type="journal article" date="2024" name="G3 (Bethesda)">
        <title>Genome assembly of Hibiscus sabdariffa L. provides insights into metabolisms of medicinal natural products.</title>
        <authorList>
            <person name="Kim T."/>
        </authorList>
    </citation>
    <scope>NUCLEOTIDE SEQUENCE [LARGE SCALE GENOMIC DNA]</scope>
    <source>
        <strain evidence="2">TK-2024</strain>
        <tissue evidence="2">Old leaves</tissue>
    </source>
</reference>
<sequence length="76" mass="8712">MSWISKSELITERRNGRRVTSDKQETPQMKWVRQETSQASEAKSHKARQDHEGIELGLTEDLKAFRVEISAGEVKA</sequence>
<comment type="caution">
    <text evidence="2">The sequence shown here is derived from an EMBL/GenBank/DDBJ whole genome shotgun (WGS) entry which is preliminary data.</text>
</comment>
<organism evidence="2 3">
    <name type="scientific">Hibiscus sabdariffa</name>
    <name type="common">roselle</name>
    <dbReference type="NCBI Taxonomy" id="183260"/>
    <lineage>
        <taxon>Eukaryota</taxon>
        <taxon>Viridiplantae</taxon>
        <taxon>Streptophyta</taxon>
        <taxon>Embryophyta</taxon>
        <taxon>Tracheophyta</taxon>
        <taxon>Spermatophyta</taxon>
        <taxon>Magnoliopsida</taxon>
        <taxon>eudicotyledons</taxon>
        <taxon>Gunneridae</taxon>
        <taxon>Pentapetalae</taxon>
        <taxon>rosids</taxon>
        <taxon>malvids</taxon>
        <taxon>Malvales</taxon>
        <taxon>Malvaceae</taxon>
        <taxon>Malvoideae</taxon>
        <taxon>Hibiscus</taxon>
    </lineage>
</organism>
<dbReference type="Proteomes" id="UP001396334">
    <property type="component" value="Unassembled WGS sequence"/>
</dbReference>
<feature type="compositionally biased region" description="Basic and acidic residues" evidence="1">
    <location>
        <begin position="42"/>
        <end position="53"/>
    </location>
</feature>
<dbReference type="EMBL" id="JBBPBN010000002">
    <property type="protein sequence ID" value="KAK9045467.1"/>
    <property type="molecule type" value="Genomic_DNA"/>
</dbReference>
<evidence type="ECO:0000256" key="1">
    <source>
        <dbReference type="SAM" id="MobiDB-lite"/>
    </source>
</evidence>
<proteinExistence type="predicted"/>
<feature type="compositionally biased region" description="Basic and acidic residues" evidence="1">
    <location>
        <begin position="9"/>
        <end position="25"/>
    </location>
</feature>
<evidence type="ECO:0000313" key="3">
    <source>
        <dbReference type="Proteomes" id="UP001396334"/>
    </source>
</evidence>
<name>A0ABR2U776_9ROSI</name>
<evidence type="ECO:0000313" key="2">
    <source>
        <dbReference type="EMBL" id="KAK9045467.1"/>
    </source>
</evidence>